<accession>A0A1G6E417</accession>
<evidence type="ECO:0000313" key="3">
    <source>
        <dbReference type="Proteomes" id="UP000199071"/>
    </source>
</evidence>
<feature type="region of interest" description="Disordered" evidence="1">
    <location>
        <begin position="51"/>
        <end position="82"/>
    </location>
</feature>
<proteinExistence type="predicted"/>
<dbReference type="SUPFAM" id="SSF50199">
    <property type="entry name" value="Staphylococcal nuclease"/>
    <property type="match status" value="1"/>
</dbReference>
<gene>
    <name evidence="2" type="ORF">SAMN02982931_04085</name>
</gene>
<sequence length="223" mass="24156">MTGDGAPSMPPRRAPRGRAVALGVTMLTLILAALAPPTMAQDLERVPRATRNVTPPGILPGPAVDGPLYREPTPPAPPQPPKWRRFFLPRTTDGATFITKEGLTIKVYGVAPPAVDQTCQRADGETWPCGRTALFSLRMFLRGRAVECFLPPLDGIDRAIAPCRVGQIDVGWWLLSQGWATPDDNATDDYRTAAREARCERVGMWRGAEPDPDCPAVQPAPPS</sequence>
<dbReference type="AlphaFoldDB" id="A0A1G6E417"/>
<evidence type="ECO:0008006" key="4">
    <source>
        <dbReference type="Google" id="ProtNLM"/>
    </source>
</evidence>
<dbReference type="STRING" id="665467.SAMN02982931_04085"/>
<organism evidence="2 3">
    <name type="scientific">Bauldia litoralis</name>
    <dbReference type="NCBI Taxonomy" id="665467"/>
    <lineage>
        <taxon>Bacteria</taxon>
        <taxon>Pseudomonadati</taxon>
        <taxon>Pseudomonadota</taxon>
        <taxon>Alphaproteobacteria</taxon>
        <taxon>Hyphomicrobiales</taxon>
        <taxon>Kaistiaceae</taxon>
        <taxon>Bauldia</taxon>
    </lineage>
</organism>
<evidence type="ECO:0000256" key="1">
    <source>
        <dbReference type="SAM" id="MobiDB-lite"/>
    </source>
</evidence>
<keyword evidence="3" id="KW-1185">Reference proteome</keyword>
<reference evidence="2 3" key="1">
    <citation type="submission" date="2016-10" db="EMBL/GenBank/DDBJ databases">
        <authorList>
            <person name="de Groot N.N."/>
        </authorList>
    </citation>
    <scope>NUCLEOTIDE SEQUENCE [LARGE SCALE GENOMIC DNA]</scope>
    <source>
        <strain evidence="2 3">ATCC 35022</strain>
    </source>
</reference>
<protein>
    <recommendedName>
        <fullName evidence="4">Endonuclease YncB, thermonuclease family</fullName>
    </recommendedName>
</protein>
<feature type="compositionally biased region" description="Pro residues" evidence="1">
    <location>
        <begin position="72"/>
        <end position="81"/>
    </location>
</feature>
<dbReference type="Proteomes" id="UP000199071">
    <property type="component" value="Unassembled WGS sequence"/>
</dbReference>
<evidence type="ECO:0000313" key="2">
    <source>
        <dbReference type="EMBL" id="SDB52197.1"/>
    </source>
</evidence>
<dbReference type="Gene3D" id="2.40.50.90">
    <property type="match status" value="1"/>
</dbReference>
<name>A0A1G6E417_9HYPH</name>
<dbReference type="InterPro" id="IPR035437">
    <property type="entry name" value="SNase_OB-fold_sf"/>
</dbReference>
<dbReference type="EMBL" id="FMXQ01000010">
    <property type="protein sequence ID" value="SDB52197.1"/>
    <property type="molecule type" value="Genomic_DNA"/>
</dbReference>